<name>A0A7T2WN04_9MICO</name>
<feature type="region of interest" description="Disordered" evidence="1">
    <location>
        <begin position="1"/>
        <end position="30"/>
    </location>
</feature>
<sequence>MAAEYASSPPGAQPPFAGWPNARRAARDGDAQWSTVLAKLSGRRRRSSSAIAGASLSDR</sequence>
<dbReference type="EMBL" id="CP065682">
    <property type="protein sequence ID" value="QPS32548.1"/>
    <property type="molecule type" value="Genomic_DNA"/>
</dbReference>
<reference evidence="2 3" key="1">
    <citation type="submission" date="2020-12" db="EMBL/GenBank/DDBJ databases">
        <title>FDA dAtabase for Regulatory Grade micrObial Sequences (FDA-ARGOS): Supporting development and validation of Infectious Disease Dx tests.</title>
        <authorList>
            <person name="Sproer C."/>
            <person name="Gronow S."/>
            <person name="Severitt S."/>
            <person name="Schroder I."/>
            <person name="Tallon L."/>
            <person name="Sadzewicz L."/>
            <person name="Zhao X."/>
            <person name="Boylan J."/>
            <person name="Ott S."/>
            <person name="Bowen H."/>
            <person name="Vavikolanu K."/>
            <person name="Mehta A."/>
            <person name="Aluvathingal J."/>
            <person name="Nadendla S."/>
            <person name="Lowell S."/>
            <person name="Myers T."/>
            <person name="Yan Y."/>
            <person name="Sichtig H."/>
        </authorList>
    </citation>
    <scope>NUCLEOTIDE SEQUENCE [LARGE SCALE GENOMIC DNA]</scope>
    <source>
        <strain evidence="2 3">FDAARGOS_902</strain>
    </source>
</reference>
<evidence type="ECO:0000313" key="3">
    <source>
        <dbReference type="Proteomes" id="UP000594979"/>
    </source>
</evidence>
<accession>A0A7T2WN04</accession>
<dbReference type="Proteomes" id="UP000594979">
    <property type="component" value="Chromosome"/>
</dbReference>
<evidence type="ECO:0000313" key="2">
    <source>
        <dbReference type="EMBL" id="QPS32548.1"/>
    </source>
</evidence>
<gene>
    <name evidence="2" type="ORF">I6G59_11030</name>
</gene>
<dbReference type="AlphaFoldDB" id="A0A7T2WN04"/>
<evidence type="ECO:0000256" key="1">
    <source>
        <dbReference type="SAM" id="MobiDB-lite"/>
    </source>
</evidence>
<dbReference type="RefSeq" id="WP_197931759.1">
    <property type="nucleotide sequence ID" value="NZ_CP065682.1"/>
</dbReference>
<organism evidence="2 3">
    <name type="scientific">Brevibacterium casei</name>
    <dbReference type="NCBI Taxonomy" id="33889"/>
    <lineage>
        <taxon>Bacteria</taxon>
        <taxon>Bacillati</taxon>
        <taxon>Actinomycetota</taxon>
        <taxon>Actinomycetes</taxon>
        <taxon>Micrococcales</taxon>
        <taxon>Brevibacteriaceae</taxon>
        <taxon>Brevibacterium</taxon>
    </lineage>
</organism>
<protein>
    <submittedName>
        <fullName evidence="2">Uncharacterized protein</fullName>
    </submittedName>
</protein>
<proteinExistence type="predicted"/>
<dbReference type="KEGG" id="bcau:I6G59_11030"/>